<evidence type="ECO:0000313" key="1">
    <source>
        <dbReference type="EMBL" id="PSR75781.1"/>
    </source>
</evidence>
<accession>A0A2R6NSC3</accession>
<evidence type="ECO:0000313" key="2">
    <source>
        <dbReference type="Proteomes" id="UP000186601"/>
    </source>
</evidence>
<dbReference type="AlphaFoldDB" id="A0A2R6NSC3"/>
<reference evidence="1 2" key="1">
    <citation type="submission" date="2018-02" db="EMBL/GenBank/DDBJ databases">
        <title>Genome sequence of the basidiomycete white-rot fungus Phlebia centrifuga.</title>
        <authorList>
            <person name="Granchi Z."/>
            <person name="Peng M."/>
            <person name="de Vries R.P."/>
            <person name="Hilden K."/>
            <person name="Makela M.R."/>
            <person name="Grigoriev I."/>
            <person name="Riley R."/>
        </authorList>
    </citation>
    <scope>NUCLEOTIDE SEQUENCE [LARGE SCALE GENOMIC DNA]</scope>
    <source>
        <strain evidence="1 2">FBCC195</strain>
    </source>
</reference>
<organism evidence="1 2">
    <name type="scientific">Hermanssonia centrifuga</name>
    <dbReference type="NCBI Taxonomy" id="98765"/>
    <lineage>
        <taxon>Eukaryota</taxon>
        <taxon>Fungi</taxon>
        <taxon>Dikarya</taxon>
        <taxon>Basidiomycota</taxon>
        <taxon>Agaricomycotina</taxon>
        <taxon>Agaricomycetes</taxon>
        <taxon>Polyporales</taxon>
        <taxon>Meruliaceae</taxon>
        <taxon>Hermanssonia</taxon>
    </lineage>
</organism>
<comment type="caution">
    <text evidence="1">The sequence shown here is derived from an EMBL/GenBank/DDBJ whole genome shotgun (WGS) entry which is preliminary data.</text>
</comment>
<name>A0A2R6NSC3_9APHY</name>
<proteinExistence type="predicted"/>
<keyword evidence="2" id="KW-1185">Reference proteome</keyword>
<protein>
    <submittedName>
        <fullName evidence="1">Uncharacterized protein</fullName>
    </submittedName>
</protein>
<dbReference type="EMBL" id="MLYV02000879">
    <property type="protein sequence ID" value="PSR75781.1"/>
    <property type="molecule type" value="Genomic_DNA"/>
</dbReference>
<gene>
    <name evidence="1" type="ORF">PHLCEN_2v8898</name>
</gene>
<sequence length="49" mass="5298">MRYFRRVGVSPSCPPIACKTSDKEDDGMEGPEAITWDLAVACLALAVKV</sequence>
<dbReference type="Proteomes" id="UP000186601">
    <property type="component" value="Unassembled WGS sequence"/>
</dbReference>